<sequence length="837" mass="95494">MSLFKSARKRGRAWLRRPLGNKHGQVEDNSHFQEEHSRDSLVNPDLGSRLPSNHRDSPTIQSLWDRAYDTLRLNEPKLVEEYEELLSKEAEKTISTSNDGPTQTIQPGDLSRNADTQSRQAQLKAIIAMGLQRMEEKKTNYNIAGYEFNLSNQIDQTAKFVLWAKDLIGDAVNQSPEASIAWAGVCIILPLLTQPKVADEANRDGFIYVTTRMQYYTAFEPQLQRLGENPKVSSALIAEANNHITQLYQRILDFQIRSVLRFYRSSLGRYVGDVILPDDWEKMKLGIKEFEDNVDKVLIQTNQFVARQELESLNDKSGGTLEAMRQLLSVTCRGVEIREDEIKQKLSDKQKDCLKLFRVTDSKKDATYEWYKDRVETRVDGTCEWFLGHEYFQGWLKQDSGPLLVSADPGCGKSVLAKYLIDHGLPRSPTVCYFFFKDQDQNTARQALCALLHQLFSQKKFLIDHAMRQLDVDGPGMVNSTNSLWTILGNAVQDSRAGHIIIVLDALDECAELEFQDLIRRIKNQFSGNQSRPSKLKYLLTSRPYDQIVSEFRAFLAAFPYVRIPGEEESDAISAEVNRVIKYRVEILSKKKGLSDNVKGHLAQKLLEIEHRTYLWVYLVFDYLEKESFKKTSKGVDSTITTLPRTINQAYEKILSKSKEDEPMVRKALSIVLAARRPLTIMEMNVALNVDETTKSIDDLDLEEEGDFGSRLRSWCGLFISIHHGKIYFLHQTAREFLLKLATERQTSDNVEIQDENRLAQFGYKQELKRDWGLAHNFGVSFSIISVITGLTTLFDFGLNTGGPAVMSIGWIVVSFFTLMVAIAPPCRRRGCRAATR</sequence>
<keyword evidence="2" id="KW-1185">Reference proteome</keyword>
<proteinExistence type="predicted"/>
<dbReference type="EMBL" id="JAPDGR010000714">
    <property type="protein sequence ID" value="KAJ2987980.1"/>
    <property type="molecule type" value="Genomic_DNA"/>
</dbReference>
<accession>A0ACC1P8N5</accession>
<organism evidence="1 2">
    <name type="scientific">Xylaria curta</name>
    <dbReference type="NCBI Taxonomy" id="42375"/>
    <lineage>
        <taxon>Eukaryota</taxon>
        <taxon>Fungi</taxon>
        <taxon>Dikarya</taxon>
        <taxon>Ascomycota</taxon>
        <taxon>Pezizomycotina</taxon>
        <taxon>Sordariomycetes</taxon>
        <taxon>Xylariomycetidae</taxon>
        <taxon>Xylariales</taxon>
        <taxon>Xylariaceae</taxon>
        <taxon>Xylaria</taxon>
    </lineage>
</organism>
<reference evidence="1" key="1">
    <citation type="submission" date="2022-10" db="EMBL/GenBank/DDBJ databases">
        <title>Genome Sequence of Xylaria curta.</title>
        <authorList>
            <person name="Buettner E."/>
        </authorList>
    </citation>
    <scope>NUCLEOTIDE SEQUENCE</scope>
    <source>
        <strain evidence="1">Babe10</strain>
    </source>
</reference>
<evidence type="ECO:0000313" key="2">
    <source>
        <dbReference type="Proteomes" id="UP001143856"/>
    </source>
</evidence>
<protein>
    <submittedName>
        <fullName evidence="1">Uncharacterized protein</fullName>
    </submittedName>
</protein>
<name>A0ACC1P8N5_9PEZI</name>
<evidence type="ECO:0000313" key="1">
    <source>
        <dbReference type="EMBL" id="KAJ2987980.1"/>
    </source>
</evidence>
<dbReference type="Proteomes" id="UP001143856">
    <property type="component" value="Unassembled WGS sequence"/>
</dbReference>
<gene>
    <name evidence="1" type="ORF">NUW58_g4217</name>
</gene>
<comment type="caution">
    <text evidence="1">The sequence shown here is derived from an EMBL/GenBank/DDBJ whole genome shotgun (WGS) entry which is preliminary data.</text>
</comment>